<name>A0ABD6E9C9_9BILA</name>
<dbReference type="AlphaFoldDB" id="A0ABD6E9C9"/>
<dbReference type="EMBL" id="JBGFUD010000548">
    <property type="protein sequence ID" value="MFH4974754.1"/>
    <property type="molecule type" value="Genomic_DNA"/>
</dbReference>
<gene>
    <name evidence="2" type="ORF">AB6A40_001463</name>
</gene>
<sequence>MVTKKKSNKKDEEVVNRTAERMVIIVGSMNCVSDDEREGYQSERKGTRICVGKTIAEQETLVNQQMIEYCNKRRQQSKAKAYRSDERRIRNRNNEKKTTDERMKQFV</sequence>
<dbReference type="Proteomes" id="UP001608902">
    <property type="component" value="Unassembled WGS sequence"/>
</dbReference>
<organism evidence="2 3">
    <name type="scientific">Gnathostoma spinigerum</name>
    <dbReference type="NCBI Taxonomy" id="75299"/>
    <lineage>
        <taxon>Eukaryota</taxon>
        <taxon>Metazoa</taxon>
        <taxon>Ecdysozoa</taxon>
        <taxon>Nematoda</taxon>
        <taxon>Chromadorea</taxon>
        <taxon>Rhabditida</taxon>
        <taxon>Spirurina</taxon>
        <taxon>Gnathostomatomorpha</taxon>
        <taxon>Gnathostomatoidea</taxon>
        <taxon>Gnathostomatidae</taxon>
        <taxon>Gnathostoma</taxon>
    </lineage>
</organism>
<keyword evidence="3" id="KW-1185">Reference proteome</keyword>
<evidence type="ECO:0000313" key="2">
    <source>
        <dbReference type="EMBL" id="MFH4974754.1"/>
    </source>
</evidence>
<reference evidence="2 3" key="1">
    <citation type="submission" date="2024-08" db="EMBL/GenBank/DDBJ databases">
        <title>Gnathostoma spinigerum genome.</title>
        <authorList>
            <person name="Gonzalez-Bertolin B."/>
            <person name="Monzon S."/>
            <person name="Zaballos A."/>
            <person name="Jimenez P."/>
            <person name="Dekumyoy P."/>
            <person name="Varona S."/>
            <person name="Cuesta I."/>
            <person name="Sumanam S."/>
            <person name="Adisakwattana P."/>
            <person name="Gasser R.B."/>
            <person name="Hernandez-Gonzalez A."/>
            <person name="Young N.D."/>
            <person name="Perteguer M.J."/>
        </authorList>
    </citation>
    <scope>NUCLEOTIDE SEQUENCE [LARGE SCALE GENOMIC DNA]</scope>
    <source>
        <strain evidence="2">AL3</strain>
        <tissue evidence="2">Liver</tissue>
    </source>
</reference>
<protein>
    <submittedName>
        <fullName evidence="2">Uncharacterized protein</fullName>
    </submittedName>
</protein>
<comment type="caution">
    <text evidence="2">The sequence shown here is derived from an EMBL/GenBank/DDBJ whole genome shotgun (WGS) entry which is preliminary data.</text>
</comment>
<evidence type="ECO:0000256" key="1">
    <source>
        <dbReference type="SAM" id="MobiDB-lite"/>
    </source>
</evidence>
<feature type="compositionally biased region" description="Basic and acidic residues" evidence="1">
    <location>
        <begin position="82"/>
        <end position="107"/>
    </location>
</feature>
<feature type="region of interest" description="Disordered" evidence="1">
    <location>
        <begin position="75"/>
        <end position="107"/>
    </location>
</feature>
<accession>A0ABD6E9C9</accession>
<proteinExistence type="predicted"/>
<evidence type="ECO:0000313" key="3">
    <source>
        <dbReference type="Proteomes" id="UP001608902"/>
    </source>
</evidence>